<sequence length="1169" mass="125987">MPRRARAWGAAMLAPVLLLPVLSTPAHAEQGPDSDTPAVSTTGLIDDRTALTLAAETGDPVEITAATTETTRHLANPDGSFTMEQNALPVRVRDEDGWAPVDTDLVAGADGALRPRAAVADLVFSGGGDQDLVSIGLGSKEVSLGWHEQLPAPVVDGAQATYPDVLPDVDLVLTTGVDGFGQVLVVHTPEAAEHPELAELELALSTRGVTVHQGRNGNLDALGDRGGESVFTAVAPAMWDSTGVELTGEDPTLMAPASARTALLGVDVTPDAIRLVPDRALLTDEGTEYPVYIDPSVAVSRHSRAYVDAKYPNQSYWNYPTSHDPGVGYEPQDGTTKRAFWRFSVDSRTRNATVTRATFRAKVTHAYGCGNAQVQLWRTDAITSSTDWNSQTSAWRTRLDTRTVNAGRSTCPGGASPTVEFNATAGYVWSRDAGNQTTTLGLRGNETRSSGNHDWRRFASNPTLQVDYNNPPEVPVQISDSHGGGCTTNSATPRMINETRPTFTAYVRDRDSTSAGRQKVKAQFAWSVGGSQVGSVDSPATDVAVWNSGSFRSARATALPEDVLIAYRVRAHDGTSWSGWSPYCYLKVNTSRPDEGPEVTSADYPTGDAFHGSPGLPGEFTFTNNGVETASEYHYGFNDDSCTTKVTPSAQGGSVTVTLTPRQEGPNWIYARTVDAFGNSSDCVLVYSFLVAPPSDPVAHIGFDEGQGNRAADTIDPDRGATLSNGVDWVRGRVGTTENPDTNPSPRMTGTAVHTSGYTDGDPGPYDQINADYPAVDTSGTFSVSVWVKLDRAHAHHTAVAQEGTQQSAFHLGYQGNTGQWVFKMSPEDEHWDGSRPWATVLSTEPAEIGVWTHLVGTYHEVTRKLTLYVDGVEQGEATHTGGWNATGPLTVGRGLFQGIGNYYWPGSIDDVRVWNRMVYDQAVSDGEFETEVWRLANRPVAPQGRWALDEYDGTQVADSTDHGLDATLYGDPLTAWNLAENGTTGSPGVRLGGQGEHIETSGPALRTDRSFSVASWVRLDETGQGVDATAVSQSGQYQSAFHLGYQGSNSGWTFKFSPHDDSPTTGSEGWSRIYSSTPARLGEWTHLVGVYDHTRQEMVLYVNGLEEARGSVDHAWQAEGGLRIGGAQRQGVNDHYHWTGDMDDVHTYQGVLNERDMTRVYTGEFPEL</sequence>
<dbReference type="InterPro" id="IPR013320">
    <property type="entry name" value="ConA-like_dom_sf"/>
</dbReference>
<keyword evidence="1 4" id="KW-0732">Signal</keyword>
<dbReference type="Proteomes" id="UP000184452">
    <property type="component" value="Unassembled WGS sequence"/>
</dbReference>
<dbReference type="AlphaFoldDB" id="A0A1M6V5A4"/>
<dbReference type="SUPFAM" id="SSF49899">
    <property type="entry name" value="Concanavalin A-like lectins/glucanases"/>
    <property type="match status" value="2"/>
</dbReference>
<dbReference type="InterPro" id="IPR006558">
    <property type="entry name" value="LamG-like"/>
</dbReference>
<dbReference type="InterPro" id="IPR042837">
    <property type="entry name" value="PTX3"/>
</dbReference>
<dbReference type="PANTHER" id="PTHR46943">
    <property type="entry name" value="PENTRAXIN-RELATED PROTEIN PTX3"/>
    <property type="match status" value="1"/>
</dbReference>
<evidence type="ECO:0000256" key="4">
    <source>
        <dbReference type="SAM" id="SignalP"/>
    </source>
</evidence>
<dbReference type="SMART" id="SM00560">
    <property type="entry name" value="LamGL"/>
    <property type="match status" value="2"/>
</dbReference>
<evidence type="ECO:0000313" key="6">
    <source>
        <dbReference type="EMBL" id="SHK76496.1"/>
    </source>
</evidence>
<dbReference type="RefSeq" id="WP_073384017.1">
    <property type="nucleotide sequence ID" value="NZ_FQZK01000032.1"/>
</dbReference>
<feature type="region of interest" description="Disordered" evidence="3">
    <location>
        <begin position="731"/>
        <end position="760"/>
    </location>
</feature>
<dbReference type="EMBL" id="FQZK01000032">
    <property type="protein sequence ID" value="SHK76496.1"/>
    <property type="molecule type" value="Genomic_DNA"/>
</dbReference>
<organism evidence="6 7">
    <name type="scientific">Nocardiopsis flavescens</name>
    <dbReference type="NCBI Taxonomy" id="758803"/>
    <lineage>
        <taxon>Bacteria</taxon>
        <taxon>Bacillati</taxon>
        <taxon>Actinomycetota</taxon>
        <taxon>Actinomycetes</taxon>
        <taxon>Streptosporangiales</taxon>
        <taxon>Nocardiopsidaceae</taxon>
        <taxon>Nocardiopsis</taxon>
    </lineage>
</organism>
<feature type="compositionally biased region" description="Polar residues" evidence="3">
    <location>
        <begin position="736"/>
        <end position="758"/>
    </location>
</feature>
<keyword evidence="6" id="KW-0430">Lectin</keyword>
<evidence type="ECO:0000313" key="7">
    <source>
        <dbReference type="Proteomes" id="UP000184452"/>
    </source>
</evidence>
<feature type="domain" description="LamG-like jellyroll fold" evidence="5">
    <location>
        <begin position="1010"/>
        <end position="1156"/>
    </location>
</feature>
<proteinExistence type="predicted"/>
<accession>A0A1M6V5A4</accession>
<feature type="domain" description="LamG-like jellyroll fold" evidence="5">
    <location>
        <begin position="780"/>
        <end position="922"/>
    </location>
</feature>
<reference evidence="6 7" key="1">
    <citation type="submission" date="2016-11" db="EMBL/GenBank/DDBJ databases">
        <authorList>
            <person name="Jaros S."/>
            <person name="Januszkiewicz K."/>
            <person name="Wedrychowicz H."/>
        </authorList>
    </citation>
    <scope>NUCLEOTIDE SEQUENCE [LARGE SCALE GENOMIC DNA]</scope>
    <source>
        <strain evidence="6 7">CGMCC 4.5723</strain>
    </source>
</reference>
<evidence type="ECO:0000259" key="5">
    <source>
        <dbReference type="SMART" id="SM00560"/>
    </source>
</evidence>
<evidence type="ECO:0000256" key="2">
    <source>
        <dbReference type="ARBA" id="ARBA00023157"/>
    </source>
</evidence>
<feature type="signal peptide" evidence="4">
    <location>
        <begin position="1"/>
        <end position="28"/>
    </location>
</feature>
<protein>
    <submittedName>
        <fullName evidence="6">Concanavalin A-like lectin/glucanases superfamily protein</fullName>
    </submittedName>
</protein>
<keyword evidence="7" id="KW-1185">Reference proteome</keyword>
<name>A0A1M6V5A4_9ACTN</name>
<dbReference type="Pfam" id="PF13385">
    <property type="entry name" value="Laminin_G_3"/>
    <property type="match status" value="2"/>
</dbReference>
<dbReference type="STRING" id="758803.SAMN05421803_1322"/>
<keyword evidence="2" id="KW-1015">Disulfide bond</keyword>
<dbReference type="PANTHER" id="PTHR46943:SF1">
    <property type="entry name" value="PENTRAXIN-RELATED PROTEIN PTX3"/>
    <property type="match status" value="1"/>
</dbReference>
<dbReference type="OrthoDB" id="176279at2"/>
<dbReference type="GO" id="GO:0006955">
    <property type="term" value="P:immune response"/>
    <property type="evidence" value="ECO:0007669"/>
    <property type="project" value="InterPro"/>
</dbReference>
<gene>
    <name evidence="6" type="ORF">SAMN05421803_1322</name>
</gene>
<feature type="chain" id="PRO_5012884147" evidence="4">
    <location>
        <begin position="29"/>
        <end position="1169"/>
    </location>
</feature>
<dbReference type="GO" id="GO:0030246">
    <property type="term" value="F:carbohydrate binding"/>
    <property type="evidence" value="ECO:0007669"/>
    <property type="project" value="UniProtKB-KW"/>
</dbReference>
<dbReference type="Gene3D" id="2.60.120.200">
    <property type="match status" value="2"/>
</dbReference>
<evidence type="ECO:0000256" key="3">
    <source>
        <dbReference type="SAM" id="MobiDB-lite"/>
    </source>
</evidence>
<evidence type="ECO:0000256" key="1">
    <source>
        <dbReference type="ARBA" id="ARBA00022729"/>
    </source>
</evidence>